<name>A0AAW2DBM3_9ROSI</name>
<dbReference type="EMBL" id="JAZDWU010000003">
    <property type="protein sequence ID" value="KAL0007827.1"/>
    <property type="molecule type" value="Genomic_DNA"/>
</dbReference>
<dbReference type="AlphaFoldDB" id="A0AAW2DBM3"/>
<evidence type="ECO:0000313" key="2">
    <source>
        <dbReference type="Proteomes" id="UP001459277"/>
    </source>
</evidence>
<gene>
    <name evidence="1" type="ORF">SO802_009329</name>
</gene>
<protein>
    <submittedName>
        <fullName evidence="1">Uncharacterized protein</fullName>
    </submittedName>
</protein>
<comment type="caution">
    <text evidence="1">The sequence shown here is derived from an EMBL/GenBank/DDBJ whole genome shotgun (WGS) entry which is preliminary data.</text>
</comment>
<evidence type="ECO:0000313" key="1">
    <source>
        <dbReference type="EMBL" id="KAL0007827.1"/>
    </source>
</evidence>
<accession>A0AAW2DBM3</accession>
<keyword evidence="2" id="KW-1185">Reference proteome</keyword>
<proteinExistence type="predicted"/>
<organism evidence="1 2">
    <name type="scientific">Lithocarpus litseifolius</name>
    <dbReference type="NCBI Taxonomy" id="425828"/>
    <lineage>
        <taxon>Eukaryota</taxon>
        <taxon>Viridiplantae</taxon>
        <taxon>Streptophyta</taxon>
        <taxon>Embryophyta</taxon>
        <taxon>Tracheophyta</taxon>
        <taxon>Spermatophyta</taxon>
        <taxon>Magnoliopsida</taxon>
        <taxon>eudicotyledons</taxon>
        <taxon>Gunneridae</taxon>
        <taxon>Pentapetalae</taxon>
        <taxon>rosids</taxon>
        <taxon>fabids</taxon>
        <taxon>Fagales</taxon>
        <taxon>Fagaceae</taxon>
        <taxon>Lithocarpus</taxon>
    </lineage>
</organism>
<sequence length="359" mass="40333">MKPESKRVSKTHTYAHGSNSKLKKNCFDFTKLSKALNAAQEKGSVGAVVDNINDASSPSANTIYDFSKLLEVVHGIQDEKKNRWESERSLIINNEPRIKEFPKLTQCFDWTALTAAVYDAKEKGTVGEVVGNINDASSSPSSANSTYDFSELLEVVHGIQEEKKNKYHTNRATSHTTCGIAFNARKIAETTIFVWSKEFNWVNQFEASQGLFLDLVVQIMSKPRVSELFATTGWFIWSHHSKTRLQENSLPLRKIGDEACKFLQLFLASRDKSRTIKQSRSRKWLPPKPGEYKLNFNGAMFTEGEDTDLRIVVRNSAGQILASMAEKIKKTTFNGMLGDASSEKGCDFCKRTWFTAGSL</sequence>
<dbReference type="Proteomes" id="UP001459277">
    <property type="component" value="Unassembled WGS sequence"/>
</dbReference>
<reference evidence="1 2" key="1">
    <citation type="submission" date="2024-01" db="EMBL/GenBank/DDBJ databases">
        <title>A telomere-to-telomere, gap-free genome of sweet tea (Lithocarpus litseifolius).</title>
        <authorList>
            <person name="Zhou J."/>
        </authorList>
    </citation>
    <scope>NUCLEOTIDE SEQUENCE [LARGE SCALE GENOMIC DNA]</scope>
    <source>
        <strain evidence="1">Zhou-2022a</strain>
        <tissue evidence="1">Leaf</tissue>
    </source>
</reference>